<name>A0A438I945_VITVI</name>
<feature type="compositionally biased region" description="Basic and acidic residues" evidence="1">
    <location>
        <begin position="151"/>
        <end position="165"/>
    </location>
</feature>
<dbReference type="SUPFAM" id="SSF55277">
    <property type="entry name" value="GYF domain"/>
    <property type="match status" value="1"/>
</dbReference>
<dbReference type="InterPro" id="IPR058668">
    <property type="entry name" value="NERD_dom"/>
</dbReference>
<feature type="domain" description="GYF" evidence="2">
    <location>
        <begin position="254"/>
        <end position="304"/>
    </location>
</feature>
<dbReference type="Gene3D" id="3.30.1490.40">
    <property type="match status" value="1"/>
</dbReference>
<dbReference type="Proteomes" id="UP000288805">
    <property type="component" value="Unassembled WGS sequence"/>
</dbReference>
<dbReference type="PROSITE" id="PS50829">
    <property type="entry name" value="GYF"/>
    <property type="match status" value="1"/>
</dbReference>
<feature type="region of interest" description="Disordered" evidence="1">
    <location>
        <begin position="40"/>
        <end position="177"/>
    </location>
</feature>
<feature type="compositionally biased region" description="Polar residues" evidence="1">
    <location>
        <begin position="105"/>
        <end position="135"/>
    </location>
</feature>
<evidence type="ECO:0000313" key="3">
    <source>
        <dbReference type="EMBL" id="RVW93220.1"/>
    </source>
</evidence>
<feature type="compositionally biased region" description="Basic and acidic residues" evidence="1">
    <location>
        <begin position="40"/>
        <end position="59"/>
    </location>
</feature>
<feature type="region of interest" description="Disordered" evidence="1">
    <location>
        <begin position="488"/>
        <end position="512"/>
    </location>
</feature>
<dbReference type="SMART" id="SM00444">
    <property type="entry name" value="GYF"/>
    <property type="match status" value="1"/>
</dbReference>
<dbReference type="PANTHER" id="PTHR46695">
    <property type="entry name" value="ZINC FINGER CCCH DOMAIN-CONTAINING PROTEIN 44-RELATED"/>
    <property type="match status" value="1"/>
</dbReference>
<evidence type="ECO:0000256" key="1">
    <source>
        <dbReference type="SAM" id="MobiDB-lite"/>
    </source>
</evidence>
<dbReference type="EMBL" id="QGNW01000130">
    <property type="protein sequence ID" value="RVW93220.1"/>
    <property type="molecule type" value="Genomic_DNA"/>
</dbReference>
<dbReference type="PANTHER" id="PTHR46695:SF5">
    <property type="entry name" value="RNA POLYMERASE-ASSOCIATED PROTEIN RTF1 HOMOLOG"/>
    <property type="match status" value="1"/>
</dbReference>
<evidence type="ECO:0000259" key="2">
    <source>
        <dbReference type="PROSITE" id="PS50829"/>
    </source>
</evidence>
<feature type="region of interest" description="Disordered" evidence="1">
    <location>
        <begin position="281"/>
        <end position="456"/>
    </location>
</feature>
<dbReference type="InterPro" id="IPR003169">
    <property type="entry name" value="GYF"/>
</dbReference>
<feature type="compositionally biased region" description="Basic and acidic residues" evidence="1">
    <location>
        <begin position="75"/>
        <end position="104"/>
    </location>
</feature>
<reference evidence="3 4" key="1">
    <citation type="journal article" date="2018" name="PLoS Genet.">
        <title>Population sequencing reveals clonal diversity and ancestral inbreeding in the grapevine cultivar Chardonnay.</title>
        <authorList>
            <person name="Roach M.J."/>
            <person name="Johnson D.L."/>
            <person name="Bohlmann J."/>
            <person name="van Vuuren H.J."/>
            <person name="Jones S.J."/>
            <person name="Pretorius I.S."/>
            <person name="Schmidt S.A."/>
            <person name="Borneman A.R."/>
        </authorList>
    </citation>
    <scope>NUCLEOTIDE SEQUENCE [LARGE SCALE GENOMIC DNA]</scope>
    <source>
        <strain evidence="4">cv. Chardonnay</strain>
        <tissue evidence="3">Leaf</tissue>
    </source>
</reference>
<feature type="compositionally biased region" description="Low complexity" evidence="1">
    <location>
        <begin position="634"/>
        <end position="643"/>
    </location>
</feature>
<dbReference type="InterPro" id="IPR035445">
    <property type="entry name" value="GYF-like_dom_sf"/>
</dbReference>
<gene>
    <name evidence="3" type="primary">NERD_4</name>
    <name evidence="3" type="ORF">CK203_022362</name>
</gene>
<feature type="compositionally biased region" description="Polar residues" evidence="1">
    <location>
        <begin position="419"/>
        <end position="456"/>
    </location>
</feature>
<comment type="caution">
    <text evidence="3">The sequence shown here is derived from an EMBL/GenBank/DDBJ whole genome shotgun (WGS) entry which is preliminary data.</text>
</comment>
<dbReference type="AlphaFoldDB" id="A0A438I945"/>
<evidence type="ECO:0000313" key="4">
    <source>
        <dbReference type="Proteomes" id="UP000288805"/>
    </source>
</evidence>
<accession>A0A438I945</accession>
<feature type="compositionally biased region" description="Pro residues" evidence="1">
    <location>
        <begin position="651"/>
        <end position="664"/>
    </location>
</feature>
<feature type="compositionally biased region" description="Polar residues" evidence="1">
    <location>
        <begin position="167"/>
        <end position="177"/>
    </location>
</feature>
<organism evidence="3 4">
    <name type="scientific">Vitis vinifera</name>
    <name type="common">Grape</name>
    <dbReference type="NCBI Taxonomy" id="29760"/>
    <lineage>
        <taxon>Eukaryota</taxon>
        <taxon>Viridiplantae</taxon>
        <taxon>Streptophyta</taxon>
        <taxon>Embryophyta</taxon>
        <taxon>Tracheophyta</taxon>
        <taxon>Spermatophyta</taxon>
        <taxon>Magnoliopsida</taxon>
        <taxon>eudicotyledons</taxon>
        <taxon>Gunneridae</taxon>
        <taxon>Pentapetalae</taxon>
        <taxon>rosids</taxon>
        <taxon>Vitales</taxon>
        <taxon>Vitaceae</taxon>
        <taxon>Viteae</taxon>
        <taxon>Vitis</taxon>
    </lineage>
</organism>
<sequence>MKWLETEIVRLSHLRDRASEKGRRKEYPFLECVEKLQRLKTAEERQRRLEEIPEVHADPNMDPSYESEEDESETDDKRQENHLRPRDTGFSRKRMEPSSSRKGDSGSNYSWSTPTKNSSRNWEFSRSMSNKGFSSKSEDVASPDEIMNEDSWNRRDTQKLSRWEKISGSNSEVGGWNSHSVVRSESFSTVPLESPMASHSGVRSESFSGIALDSSVAAHSVGRSESFSGVALESSSGPPLTGVEPTAAKLSETDKMWHYQDPSGRVQGPFSLVQLRKWSNSGIPKDSSPVDNSIGKSQNVHTLPHPSTDSGKPYESSLQQVGENQGGEKPNLDHRGENWRSQQEVSLSKGWAASSMVEAPKLSTDGSVSDYDGRNDLANLPSPTPAQSTTGWVAGQAPDKKGTATEFPVQPAVDPFLGSSGTLLSPTAVTSENGQLIHSSTSPSSVKQSAGVDSSDLSFASFSQQTSVPGRKEHNVIELLGALVPSSVSNSSANAPEVHPQSSVSGESQSVQADAYPLAAPDFAAGSMNPGATDSKVAGASLPNLVHSVAGLSHPVETHGWGSGSISKPEIVSSCPVSGGESQTWGYGPPQKLERNNSIPMHSQQPPYGHWVDASSIHNSASSLGTGNLAGYFPSPGLGLPPSDSWRPQVPSNPPNFQPPPPGNLGPRLCPT</sequence>
<protein>
    <submittedName>
        <fullName evidence="3">Zinc finger CCCH domain-containing protein 19</fullName>
    </submittedName>
</protein>
<dbReference type="Pfam" id="PF02213">
    <property type="entry name" value="GYF"/>
    <property type="match status" value="1"/>
</dbReference>
<proteinExistence type="predicted"/>
<feature type="region of interest" description="Disordered" evidence="1">
    <location>
        <begin position="623"/>
        <end position="672"/>
    </location>
</feature>
<dbReference type="Pfam" id="PF25980">
    <property type="entry name" value="NERD_plant"/>
    <property type="match status" value="1"/>
</dbReference>
<feature type="compositionally biased region" description="Polar residues" evidence="1">
    <location>
        <begin position="289"/>
        <end position="323"/>
    </location>
</feature>
<feature type="compositionally biased region" description="Acidic residues" evidence="1">
    <location>
        <begin position="65"/>
        <end position="74"/>
    </location>
</feature>